<protein>
    <submittedName>
        <fullName evidence="1">Uncharacterized protein</fullName>
    </submittedName>
</protein>
<dbReference type="Proteomes" id="UP000540685">
    <property type="component" value="Unassembled WGS sequence"/>
</dbReference>
<sequence>MDGQEPALSGETRLEAGDLRAAVSVLRQVRDISRSLGNRAGMGRALELPRHAQE</sequence>
<reference evidence="1 2" key="1">
    <citation type="submission" date="2020-08" db="EMBL/GenBank/DDBJ databases">
        <title>Sequencing the genomes of 1000 actinobacteria strains.</title>
        <authorList>
            <person name="Klenk H.-P."/>
        </authorList>
    </citation>
    <scope>NUCLEOTIDE SEQUENCE [LARGE SCALE GENOMIC DNA]</scope>
    <source>
        <strain evidence="1 2">DSM 46887</strain>
    </source>
</reference>
<dbReference type="EMBL" id="JACHMP010000001">
    <property type="protein sequence ID" value="MBB5822299.1"/>
    <property type="molecule type" value="Genomic_DNA"/>
</dbReference>
<organism evidence="1 2">
    <name type="scientific">Streptosporangium becharense</name>
    <dbReference type="NCBI Taxonomy" id="1816182"/>
    <lineage>
        <taxon>Bacteria</taxon>
        <taxon>Bacillati</taxon>
        <taxon>Actinomycetota</taxon>
        <taxon>Actinomycetes</taxon>
        <taxon>Streptosporangiales</taxon>
        <taxon>Streptosporangiaceae</taxon>
        <taxon>Streptosporangium</taxon>
    </lineage>
</organism>
<gene>
    <name evidence="1" type="ORF">F4562_005361</name>
</gene>
<comment type="caution">
    <text evidence="1">The sequence shown here is derived from an EMBL/GenBank/DDBJ whole genome shotgun (WGS) entry which is preliminary data.</text>
</comment>
<proteinExistence type="predicted"/>
<name>A0A7W9MJA0_9ACTN</name>
<accession>A0A7W9MJA0</accession>
<evidence type="ECO:0000313" key="1">
    <source>
        <dbReference type="EMBL" id="MBB5822299.1"/>
    </source>
</evidence>
<evidence type="ECO:0000313" key="2">
    <source>
        <dbReference type="Proteomes" id="UP000540685"/>
    </source>
</evidence>
<dbReference type="RefSeq" id="WP_184544604.1">
    <property type="nucleotide sequence ID" value="NZ_JACHMP010000001.1"/>
</dbReference>
<keyword evidence="2" id="KW-1185">Reference proteome</keyword>
<dbReference type="AlphaFoldDB" id="A0A7W9MJA0"/>